<evidence type="ECO:0000313" key="5">
    <source>
        <dbReference type="Proteomes" id="UP001138793"/>
    </source>
</evidence>
<dbReference type="PROSITE" id="PS50005">
    <property type="entry name" value="TPR"/>
    <property type="match status" value="1"/>
</dbReference>
<reference evidence="4" key="1">
    <citation type="submission" date="2021-03" db="EMBL/GenBank/DDBJ databases">
        <title>Genomic Encyclopedia of Type Strains, Phase IV (KMG-IV): sequencing the most valuable type-strain genomes for metagenomic binning, comparative biology and taxonomic classification.</title>
        <authorList>
            <person name="Goeker M."/>
        </authorList>
    </citation>
    <scope>NUCLEOTIDE SEQUENCE</scope>
    <source>
        <strain evidence="4">DSM 107338</strain>
    </source>
</reference>
<dbReference type="InterPro" id="IPR019734">
    <property type="entry name" value="TPR_rpt"/>
</dbReference>
<dbReference type="PANTHER" id="PTHR45641:SF19">
    <property type="entry name" value="NEPHROCYSTIN-3"/>
    <property type="match status" value="1"/>
</dbReference>
<gene>
    <name evidence="4" type="ORF">J2Z64_004174</name>
</gene>
<dbReference type="AlphaFoldDB" id="A0A9X0YWL5"/>
<protein>
    <submittedName>
        <fullName evidence="4">Tetratricopeptide (TPR) repeat protein</fullName>
    </submittedName>
</protein>
<dbReference type="Gene3D" id="1.25.40.10">
    <property type="entry name" value="Tetratricopeptide repeat domain"/>
    <property type="match status" value="4"/>
</dbReference>
<dbReference type="EMBL" id="JAGGMB010000022">
    <property type="protein sequence ID" value="MBP2079867.1"/>
    <property type="molecule type" value="Genomic_DNA"/>
</dbReference>
<keyword evidence="2 3" id="KW-0802">TPR repeat</keyword>
<proteinExistence type="predicted"/>
<evidence type="ECO:0000256" key="1">
    <source>
        <dbReference type="ARBA" id="ARBA00022737"/>
    </source>
</evidence>
<evidence type="ECO:0000256" key="3">
    <source>
        <dbReference type="PROSITE-ProRule" id="PRU00339"/>
    </source>
</evidence>
<keyword evidence="1" id="KW-0677">Repeat</keyword>
<dbReference type="InterPro" id="IPR011990">
    <property type="entry name" value="TPR-like_helical_dom_sf"/>
</dbReference>
<accession>A0A9X0YWL5</accession>
<evidence type="ECO:0000256" key="2">
    <source>
        <dbReference type="ARBA" id="ARBA00022803"/>
    </source>
</evidence>
<evidence type="ECO:0000313" key="4">
    <source>
        <dbReference type="EMBL" id="MBP2079867.1"/>
    </source>
</evidence>
<dbReference type="Pfam" id="PF13424">
    <property type="entry name" value="TPR_12"/>
    <property type="match status" value="2"/>
</dbReference>
<dbReference type="SUPFAM" id="SSF48452">
    <property type="entry name" value="TPR-like"/>
    <property type="match status" value="3"/>
</dbReference>
<sequence length="507" mass="59231">MITNLDLNRQQTDGILSLCMKVREQIIKESTNEVKEIKEMEGFLASKGEYSTNERFFMLSTVAKYYRKKRNYDKAGNYSRQAIRLAQDIDNDYIEMVIDTYLDYAALESDYGQLSNARIELAKLLALLDTKKYQDAYAYGVIFSRLGKVALAEENMESGLTQLEKALNYFQKAVPFTHPIIAKTVDTLSDAYIKVENYTKALEYHQQLLKAYQEEKDKEAAARTLLKIGEIQFYIDLKEARKTLTQAIKHMDELFQGNHLDIAKAVLMLAEIDENMGNFPRAINYYKQALAQLTFFYDDTHFMIVYVYSKIGTISMKIYKLNDAKEYLEKGLELATPFPKIRQQYLYALGKIYSDEKNYDKAFTMFKEFIERLEQEGQKKSLAYGNTLQAIAFNYLQQEKIEDAYSYYKEALAIYETLPNCKEEKGLTLIRLAYCYENREEKDVRKAESCYEKGFKIIEKVHQPALVEEALAGIIDFFTRNHNPHKRRIYEDKFVKLQTKKVTFQPQ</sequence>
<dbReference type="PANTHER" id="PTHR45641">
    <property type="entry name" value="TETRATRICOPEPTIDE REPEAT PROTEIN (AFU_ORTHOLOGUE AFUA_6G03870)"/>
    <property type="match status" value="1"/>
</dbReference>
<dbReference type="SMART" id="SM00028">
    <property type="entry name" value="TPR"/>
    <property type="match status" value="8"/>
</dbReference>
<dbReference type="OrthoDB" id="2712081at2"/>
<dbReference type="Proteomes" id="UP001138793">
    <property type="component" value="Unassembled WGS sequence"/>
</dbReference>
<name>A0A9X0YWL5_9BACI</name>
<organism evidence="4 5">
    <name type="scientific">Oceanobacillus polygoni</name>
    <dbReference type="NCBI Taxonomy" id="1235259"/>
    <lineage>
        <taxon>Bacteria</taxon>
        <taxon>Bacillati</taxon>
        <taxon>Bacillota</taxon>
        <taxon>Bacilli</taxon>
        <taxon>Bacillales</taxon>
        <taxon>Bacillaceae</taxon>
        <taxon>Oceanobacillus</taxon>
    </lineage>
</organism>
<dbReference type="Pfam" id="PF13181">
    <property type="entry name" value="TPR_8"/>
    <property type="match status" value="1"/>
</dbReference>
<comment type="caution">
    <text evidence="4">The sequence shown here is derived from an EMBL/GenBank/DDBJ whole genome shotgun (WGS) entry which is preliminary data.</text>
</comment>
<keyword evidence="5" id="KW-1185">Reference proteome</keyword>
<dbReference type="RefSeq" id="WP_149473110.1">
    <property type="nucleotide sequence ID" value="NZ_JAGGMB010000022.1"/>
</dbReference>
<feature type="repeat" description="TPR" evidence="3">
    <location>
        <begin position="343"/>
        <end position="376"/>
    </location>
</feature>